<evidence type="ECO:0000256" key="2">
    <source>
        <dbReference type="ARBA" id="ARBA00001933"/>
    </source>
</evidence>
<dbReference type="SMART" id="SM01005">
    <property type="entry name" value="Ala_racemase_C"/>
    <property type="match status" value="1"/>
</dbReference>
<dbReference type="PRINTS" id="PR00992">
    <property type="entry name" value="ALARACEMASE"/>
</dbReference>
<evidence type="ECO:0000313" key="11">
    <source>
        <dbReference type="EMBL" id="PZO72564.1"/>
    </source>
</evidence>
<feature type="binding site" evidence="8">
    <location>
        <position position="181"/>
    </location>
    <ligand>
        <name>substrate</name>
    </ligand>
</feature>
<evidence type="ECO:0000256" key="3">
    <source>
        <dbReference type="ARBA" id="ARBA00007880"/>
    </source>
</evidence>
<comment type="caution">
    <text evidence="11">The sequence shown here is derived from an EMBL/GenBank/DDBJ whole genome shotgun (WGS) entry which is preliminary data.</text>
</comment>
<dbReference type="Pfam" id="PF01168">
    <property type="entry name" value="Ala_racemase_N"/>
    <property type="match status" value="1"/>
</dbReference>
<comment type="similarity">
    <text evidence="3">Belongs to the alanine racemase family.</text>
</comment>
<evidence type="ECO:0000256" key="5">
    <source>
        <dbReference type="ARBA" id="ARBA00022898"/>
    </source>
</evidence>
<dbReference type="SUPFAM" id="SSF50621">
    <property type="entry name" value="Alanine racemase C-terminal domain-like"/>
    <property type="match status" value="1"/>
</dbReference>
<evidence type="ECO:0000313" key="12">
    <source>
        <dbReference type="Proteomes" id="UP000249555"/>
    </source>
</evidence>
<dbReference type="InterPro" id="IPR001608">
    <property type="entry name" value="Ala_racemase_N"/>
</dbReference>
<dbReference type="InterPro" id="IPR020622">
    <property type="entry name" value="Ala_racemase_pyridoxalP-BS"/>
</dbReference>
<dbReference type="InterPro" id="IPR029066">
    <property type="entry name" value="PLP-binding_barrel"/>
</dbReference>
<dbReference type="InterPro" id="IPR009006">
    <property type="entry name" value="Ala_racemase/Decarboxylase_C"/>
</dbReference>
<proteinExistence type="inferred from homology"/>
<dbReference type="GO" id="GO:0005829">
    <property type="term" value="C:cytosol"/>
    <property type="evidence" value="ECO:0007669"/>
    <property type="project" value="TreeGrafter"/>
</dbReference>
<evidence type="ECO:0000256" key="8">
    <source>
        <dbReference type="PIRSR" id="PIRSR600821-52"/>
    </source>
</evidence>
<feature type="region of interest" description="Disordered" evidence="9">
    <location>
        <begin position="1"/>
        <end position="48"/>
    </location>
</feature>
<keyword evidence="5 7" id="KW-0663">Pyridoxal phosphate</keyword>
<name>A0A2W4YS83_9SPHN</name>
<sequence>MAAAGCWCRSGVSRSARPSDTPGGSKPRCGEPGGRQGERSSTRRARGTIPRRVIDIPAPLRLRLDGDALVQNWRTLNRMSGTAACGAAVKANGYGLGAIEVARRLAAAGCRDFFVSNWQEAAELAPLGLTVSVLHGVREEDMPAATAGFARPVLNTPTQVARWKAAGGGPCDVMVDTGMNRLGVSADDIAGGLLDGLAVETLMSHLACADEDVPMNAVQRDRFAAVAGTTSARRVSLANSAGIALKGYAFDLTRPGLALYGGIPRADLAAVIRPTVTLEAQILQRRQVSAGQTVGYNATWTAPADTEVAIVNLGYADGYFRGFSNCGTASEGGIAMPVIGRVSMDLVAIDVTNAANLEEGSWIGLDFALPMAAERSGMSQYELLTGLGARFRRAWV</sequence>
<evidence type="ECO:0000256" key="1">
    <source>
        <dbReference type="ARBA" id="ARBA00000316"/>
    </source>
</evidence>
<dbReference type="Proteomes" id="UP000249555">
    <property type="component" value="Unassembled WGS sequence"/>
</dbReference>
<feature type="modified residue" description="N6-(pyridoxal phosphate)lysine" evidence="7">
    <location>
        <position position="90"/>
    </location>
</feature>
<dbReference type="Gene3D" id="3.20.20.10">
    <property type="entry name" value="Alanine racemase"/>
    <property type="match status" value="1"/>
</dbReference>
<gene>
    <name evidence="11" type="primary">alr</name>
    <name evidence="11" type="ORF">DI640_12280</name>
</gene>
<dbReference type="InterPro" id="IPR011079">
    <property type="entry name" value="Ala_racemase_C"/>
</dbReference>
<dbReference type="GO" id="GO:0030170">
    <property type="term" value="F:pyridoxal phosphate binding"/>
    <property type="evidence" value="ECO:0007669"/>
    <property type="project" value="TreeGrafter"/>
</dbReference>
<dbReference type="Gene3D" id="2.40.37.10">
    <property type="entry name" value="Lyase, Ornithine Decarboxylase, Chain A, domain 1"/>
    <property type="match status" value="1"/>
</dbReference>
<evidence type="ECO:0000256" key="4">
    <source>
        <dbReference type="ARBA" id="ARBA00013089"/>
    </source>
</evidence>
<accession>A0A2W4YS83</accession>
<comment type="cofactor">
    <cofactor evidence="2 7">
        <name>pyridoxal 5'-phosphate</name>
        <dbReference type="ChEBI" id="CHEBI:597326"/>
    </cofactor>
</comment>
<dbReference type="PROSITE" id="PS00395">
    <property type="entry name" value="ALANINE_RACEMASE"/>
    <property type="match status" value="1"/>
</dbReference>
<dbReference type="AlphaFoldDB" id="A0A2W4YS83"/>
<dbReference type="SUPFAM" id="SSF51419">
    <property type="entry name" value="PLP-binding barrel"/>
    <property type="match status" value="1"/>
</dbReference>
<dbReference type="PANTHER" id="PTHR30511:SF0">
    <property type="entry name" value="ALANINE RACEMASE, CATABOLIC-RELATED"/>
    <property type="match status" value="1"/>
</dbReference>
<dbReference type="GO" id="GO:0030632">
    <property type="term" value="P:D-alanine biosynthetic process"/>
    <property type="evidence" value="ECO:0007669"/>
    <property type="project" value="TreeGrafter"/>
</dbReference>
<organism evidence="11 12">
    <name type="scientific">Sphingomonas taxi</name>
    <dbReference type="NCBI Taxonomy" id="1549858"/>
    <lineage>
        <taxon>Bacteria</taxon>
        <taxon>Pseudomonadati</taxon>
        <taxon>Pseudomonadota</taxon>
        <taxon>Alphaproteobacteria</taxon>
        <taxon>Sphingomonadales</taxon>
        <taxon>Sphingomonadaceae</taxon>
        <taxon>Sphingomonas</taxon>
    </lineage>
</organism>
<dbReference type="InterPro" id="IPR000821">
    <property type="entry name" value="Ala_racemase"/>
</dbReference>
<evidence type="ECO:0000256" key="6">
    <source>
        <dbReference type="ARBA" id="ARBA00023235"/>
    </source>
</evidence>
<dbReference type="EC" id="5.1.1.1" evidence="4"/>
<evidence type="ECO:0000259" key="10">
    <source>
        <dbReference type="SMART" id="SM01005"/>
    </source>
</evidence>
<dbReference type="CDD" id="cd00430">
    <property type="entry name" value="PLPDE_III_AR"/>
    <property type="match status" value="1"/>
</dbReference>
<dbReference type="GO" id="GO:0008784">
    <property type="term" value="F:alanine racemase activity"/>
    <property type="evidence" value="ECO:0007669"/>
    <property type="project" value="UniProtKB-EC"/>
</dbReference>
<evidence type="ECO:0000256" key="9">
    <source>
        <dbReference type="SAM" id="MobiDB-lite"/>
    </source>
</evidence>
<protein>
    <recommendedName>
        <fullName evidence="4">alanine racemase</fullName>
        <ecNumber evidence="4">5.1.1.1</ecNumber>
    </recommendedName>
</protein>
<reference evidence="11 12" key="1">
    <citation type="submission" date="2017-08" db="EMBL/GenBank/DDBJ databases">
        <title>Infants hospitalized years apart are colonized by the same room-sourced microbial strains.</title>
        <authorList>
            <person name="Brooks B."/>
            <person name="Olm M.R."/>
            <person name="Firek B.A."/>
            <person name="Baker R."/>
            <person name="Thomas B.C."/>
            <person name="Morowitz M.J."/>
            <person name="Banfield J.F."/>
        </authorList>
    </citation>
    <scope>NUCLEOTIDE SEQUENCE [LARGE SCALE GENOMIC DNA]</scope>
    <source>
        <strain evidence="11">S2_018_000_R3_119</strain>
    </source>
</reference>
<feature type="binding site" evidence="8">
    <location>
        <position position="344"/>
    </location>
    <ligand>
        <name>substrate</name>
    </ligand>
</feature>
<dbReference type="Pfam" id="PF00842">
    <property type="entry name" value="Ala_racemase_C"/>
    <property type="match status" value="1"/>
</dbReference>
<dbReference type="PANTHER" id="PTHR30511">
    <property type="entry name" value="ALANINE RACEMASE"/>
    <property type="match status" value="1"/>
</dbReference>
<dbReference type="EMBL" id="QFMX01000011">
    <property type="protein sequence ID" value="PZO72564.1"/>
    <property type="molecule type" value="Genomic_DNA"/>
</dbReference>
<evidence type="ECO:0000256" key="7">
    <source>
        <dbReference type="PIRSR" id="PIRSR600821-50"/>
    </source>
</evidence>
<feature type="domain" description="Alanine racemase C-terminal" evidence="10">
    <location>
        <begin position="275"/>
        <end position="396"/>
    </location>
</feature>
<dbReference type="NCBIfam" id="TIGR00492">
    <property type="entry name" value="alr"/>
    <property type="match status" value="1"/>
</dbReference>
<keyword evidence="6" id="KW-0413">Isomerase</keyword>
<comment type="catalytic activity">
    <reaction evidence="1">
        <text>L-alanine = D-alanine</text>
        <dbReference type="Rhea" id="RHEA:20249"/>
        <dbReference type="ChEBI" id="CHEBI:57416"/>
        <dbReference type="ChEBI" id="CHEBI:57972"/>
        <dbReference type="EC" id="5.1.1.1"/>
    </reaction>
</comment>